<keyword evidence="3 4" id="KW-0092">Biotin</keyword>
<gene>
    <name evidence="6" type="primary">accB</name>
    <name evidence="6" type="ORF">QB898_11510</name>
</gene>
<dbReference type="Gene3D" id="2.40.50.100">
    <property type="match status" value="1"/>
</dbReference>
<keyword evidence="4" id="KW-0275">Fatty acid biosynthesis</keyword>
<comment type="pathway">
    <text evidence="4">Lipid metabolism; fatty acid biosynthesis.</text>
</comment>
<keyword evidence="4" id="KW-0444">Lipid biosynthesis</keyword>
<dbReference type="PRINTS" id="PR01071">
    <property type="entry name" value="ACOABIOTINCC"/>
</dbReference>
<dbReference type="GO" id="GO:0009317">
    <property type="term" value="C:acetyl-CoA carboxylase complex"/>
    <property type="evidence" value="ECO:0007669"/>
    <property type="project" value="InterPro"/>
</dbReference>
<dbReference type="AlphaFoldDB" id="A0AAW6RPE7"/>
<dbReference type="PANTHER" id="PTHR45266:SF3">
    <property type="entry name" value="OXALOACETATE DECARBOXYLASE ALPHA CHAIN"/>
    <property type="match status" value="1"/>
</dbReference>
<keyword evidence="6" id="KW-0436">Ligase</keyword>
<dbReference type="Proteomes" id="UP001237156">
    <property type="component" value="Unassembled WGS sequence"/>
</dbReference>
<dbReference type="InterPro" id="IPR011053">
    <property type="entry name" value="Single_hybrid_motif"/>
</dbReference>
<evidence type="ECO:0000313" key="6">
    <source>
        <dbReference type="EMBL" id="MDG9700326.1"/>
    </source>
</evidence>
<accession>A0AAW6RPE7</accession>
<dbReference type="RefSeq" id="WP_050716244.1">
    <property type="nucleotide sequence ID" value="NZ_JARVII010000031.1"/>
</dbReference>
<reference evidence="6 7" key="1">
    <citation type="submission" date="2023-04" db="EMBL/GenBank/DDBJ databases">
        <title>Ottowia paracancer sp. nov., isolated from human stomach.</title>
        <authorList>
            <person name="Song Y."/>
        </authorList>
    </citation>
    <scope>NUCLEOTIDE SEQUENCE [LARGE SCALE GENOMIC DNA]</scope>
    <source>
        <strain evidence="6 7">10c7w1</strain>
    </source>
</reference>
<dbReference type="FunFam" id="2.40.50.100:FF:000003">
    <property type="entry name" value="Acetyl-CoA carboxylase biotin carboxyl carrier protein"/>
    <property type="match status" value="1"/>
</dbReference>
<dbReference type="GO" id="GO:0003989">
    <property type="term" value="F:acetyl-CoA carboxylase activity"/>
    <property type="evidence" value="ECO:0007669"/>
    <property type="project" value="InterPro"/>
</dbReference>
<dbReference type="PANTHER" id="PTHR45266">
    <property type="entry name" value="OXALOACETATE DECARBOXYLASE ALPHA CHAIN"/>
    <property type="match status" value="1"/>
</dbReference>
<keyword evidence="4" id="KW-0443">Lipid metabolism</keyword>
<name>A0AAW6RPE7_9BURK</name>
<protein>
    <recommendedName>
        <fullName evidence="2 4">Biotin carboxyl carrier protein of acetyl-CoA carboxylase</fullName>
    </recommendedName>
</protein>
<dbReference type="PROSITE" id="PS50968">
    <property type="entry name" value="BIOTINYL_LIPOYL"/>
    <property type="match status" value="1"/>
</dbReference>
<evidence type="ECO:0000256" key="3">
    <source>
        <dbReference type="ARBA" id="ARBA00023267"/>
    </source>
</evidence>
<dbReference type="SUPFAM" id="SSF51230">
    <property type="entry name" value="Single hybrid motif"/>
    <property type="match status" value="1"/>
</dbReference>
<feature type="domain" description="Lipoyl-binding" evidence="5">
    <location>
        <begin position="80"/>
        <end position="156"/>
    </location>
</feature>
<keyword evidence="7" id="KW-1185">Reference proteome</keyword>
<evidence type="ECO:0000256" key="4">
    <source>
        <dbReference type="RuleBase" id="RU364072"/>
    </source>
</evidence>
<sequence length="156" mass="15840">MDLRKLKTLIDLISESNVSELEITEAEGKVRIVKGSPAAVVMQPVAQPVAAAASAAPAVAAPAAAAPAESAAPAPAAAPGFTVKSPMVGTFYRAASPGAKPFVEVGSSVKAGDTLCIIEAMKILNEIESEKAGTVTQILGENGQPVEYGQPLFVIE</sequence>
<dbReference type="InterPro" id="IPR001249">
    <property type="entry name" value="AcCoA_biotinCC"/>
</dbReference>
<evidence type="ECO:0000256" key="2">
    <source>
        <dbReference type="ARBA" id="ARBA00017562"/>
    </source>
</evidence>
<dbReference type="Pfam" id="PF00364">
    <property type="entry name" value="Biotin_lipoyl"/>
    <property type="match status" value="1"/>
</dbReference>
<comment type="function">
    <text evidence="1 4">This protein is a component of the acetyl coenzyme A carboxylase complex; first, biotin carboxylase catalyzes the carboxylation of the carrier protein and then the transcarboxylase transfers the carboxyl group to form malonyl-CoA.</text>
</comment>
<organism evidence="6 7">
    <name type="scientific">Ottowia cancrivicina</name>
    <dbReference type="NCBI Taxonomy" id="3040346"/>
    <lineage>
        <taxon>Bacteria</taxon>
        <taxon>Pseudomonadati</taxon>
        <taxon>Pseudomonadota</taxon>
        <taxon>Betaproteobacteria</taxon>
        <taxon>Burkholderiales</taxon>
        <taxon>Comamonadaceae</taxon>
        <taxon>Ottowia</taxon>
    </lineage>
</organism>
<dbReference type="InterPro" id="IPR000089">
    <property type="entry name" value="Biotin_lipoyl"/>
</dbReference>
<dbReference type="CDD" id="cd06850">
    <property type="entry name" value="biotinyl_domain"/>
    <property type="match status" value="1"/>
</dbReference>
<dbReference type="InterPro" id="IPR050709">
    <property type="entry name" value="Biotin_Carboxyl_Carrier/Decarb"/>
</dbReference>
<evidence type="ECO:0000256" key="1">
    <source>
        <dbReference type="ARBA" id="ARBA00003761"/>
    </source>
</evidence>
<keyword evidence="4" id="KW-0276">Fatty acid metabolism</keyword>
<dbReference type="GO" id="GO:0006633">
    <property type="term" value="P:fatty acid biosynthetic process"/>
    <property type="evidence" value="ECO:0007669"/>
    <property type="project" value="UniProtKB-KW"/>
</dbReference>
<dbReference type="EMBL" id="JARVII010000031">
    <property type="protein sequence ID" value="MDG9700326.1"/>
    <property type="molecule type" value="Genomic_DNA"/>
</dbReference>
<evidence type="ECO:0000313" key="7">
    <source>
        <dbReference type="Proteomes" id="UP001237156"/>
    </source>
</evidence>
<dbReference type="NCBIfam" id="TIGR00531">
    <property type="entry name" value="BCCP"/>
    <property type="match status" value="1"/>
</dbReference>
<comment type="caution">
    <text evidence="6">The sequence shown here is derived from an EMBL/GenBank/DDBJ whole genome shotgun (WGS) entry which is preliminary data.</text>
</comment>
<proteinExistence type="predicted"/>
<evidence type="ECO:0000259" key="5">
    <source>
        <dbReference type="PROSITE" id="PS50968"/>
    </source>
</evidence>